<keyword evidence="2" id="KW-1133">Transmembrane helix</keyword>
<feature type="domain" description="HTH cro/C1-type" evidence="3">
    <location>
        <begin position="28"/>
        <end position="82"/>
    </location>
</feature>
<accession>W0FU06</accession>
<feature type="transmembrane region" description="Helical" evidence="2">
    <location>
        <begin position="123"/>
        <end position="144"/>
    </location>
</feature>
<dbReference type="PANTHER" id="PTHR46558:SF11">
    <property type="entry name" value="HTH-TYPE TRANSCRIPTIONAL REGULATOR XRE"/>
    <property type="match status" value="1"/>
</dbReference>
<evidence type="ECO:0000256" key="2">
    <source>
        <dbReference type="SAM" id="Phobius"/>
    </source>
</evidence>
<evidence type="ECO:0000313" key="4">
    <source>
        <dbReference type="EMBL" id="AHF26442.1"/>
    </source>
</evidence>
<keyword evidence="1" id="KW-0238">DNA-binding</keyword>
<protein>
    <submittedName>
        <fullName evidence="4">Putative transcriptional regulators</fullName>
    </submittedName>
</protein>
<proteinExistence type="predicted"/>
<name>W0FU06_9BACT</name>
<sequence>MVKTKECISAILFPEVGKMDPQAIGSFIAQLRKEQGLTQEKFGEQIGVTNKTVSRWETGNYMPPADILLKMSGMFNVTVNEILCGKRLTAEEYKDAAEANLKEAVRTGSFHVKERMEFFKKKWLKDHIAIMVFIGICITCVLAAGIVMNKTVLCLLALFLLVIAHGWRNNAMMAYAEHKVYDDSEAAGNDR</sequence>
<dbReference type="InterPro" id="IPR010982">
    <property type="entry name" value="Lambda_DNA-bd_dom_sf"/>
</dbReference>
<dbReference type="SMART" id="SM00530">
    <property type="entry name" value="HTH_XRE"/>
    <property type="match status" value="1"/>
</dbReference>
<dbReference type="InterPro" id="IPR001387">
    <property type="entry name" value="Cro/C1-type_HTH"/>
</dbReference>
<feature type="transmembrane region" description="Helical" evidence="2">
    <location>
        <begin position="150"/>
        <end position="167"/>
    </location>
</feature>
<dbReference type="SUPFAM" id="SSF47413">
    <property type="entry name" value="lambda repressor-like DNA-binding domains"/>
    <property type="match status" value="1"/>
</dbReference>
<dbReference type="GO" id="GO:0003677">
    <property type="term" value="F:DNA binding"/>
    <property type="evidence" value="ECO:0007669"/>
    <property type="project" value="UniProtKB-KW"/>
</dbReference>
<evidence type="ECO:0000259" key="3">
    <source>
        <dbReference type="PROSITE" id="PS50943"/>
    </source>
</evidence>
<reference evidence="4" key="1">
    <citation type="journal article" date="2013" name="PLoS ONE">
        <title>Metagenomic insights into the carbohydrate-active enzymes carried by the microorganisms adhering to solid digesta in the rumen of cows.</title>
        <authorList>
            <person name="Wang L."/>
            <person name="Hatem A."/>
            <person name="Catalyurek U.V."/>
            <person name="Morrison M."/>
            <person name="Yu Z."/>
        </authorList>
    </citation>
    <scope>NUCLEOTIDE SEQUENCE</scope>
</reference>
<dbReference type="EMBL" id="KC246879">
    <property type="protein sequence ID" value="AHF26442.1"/>
    <property type="molecule type" value="Genomic_DNA"/>
</dbReference>
<dbReference type="Pfam" id="PF01381">
    <property type="entry name" value="HTH_3"/>
    <property type="match status" value="1"/>
</dbReference>
<keyword evidence="2" id="KW-0472">Membrane</keyword>
<dbReference type="PANTHER" id="PTHR46558">
    <property type="entry name" value="TRACRIPTIONAL REGULATORY PROTEIN-RELATED-RELATED"/>
    <property type="match status" value="1"/>
</dbReference>
<organism evidence="4">
    <name type="scientific">uncultured bacterium Contig1468_n_1482_cl</name>
    <dbReference type="NCBI Taxonomy" id="1393431"/>
    <lineage>
        <taxon>Bacteria</taxon>
        <taxon>environmental samples</taxon>
    </lineage>
</organism>
<dbReference type="CDD" id="cd00093">
    <property type="entry name" value="HTH_XRE"/>
    <property type="match status" value="1"/>
</dbReference>
<evidence type="ECO:0000256" key="1">
    <source>
        <dbReference type="ARBA" id="ARBA00023125"/>
    </source>
</evidence>
<dbReference type="Gene3D" id="1.10.260.40">
    <property type="entry name" value="lambda repressor-like DNA-binding domains"/>
    <property type="match status" value="1"/>
</dbReference>
<keyword evidence="2" id="KW-0812">Transmembrane</keyword>
<dbReference type="PROSITE" id="PS50943">
    <property type="entry name" value="HTH_CROC1"/>
    <property type="match status" value="1"/>
</dbReference>
<dbReference type="AlphaFoldDB" id="W0FU06"/>